<keyword evidence="1" id="KW-0472">Membrane</keyword>
<proteinExistence type="predicted"/>
<gene>
    <name evidence="2" type="ORF">ccrud_14160</name>
</gene>
<keyword evidence="1" id="KW-0812">Transmembrane</keyword>
<feature type="transmembrane region" description="Helical" evidence="1">
    <location>
        <begin position="12"/>
        <end position="30"/>
    </location>
</feature>
<keyword evidence="2" id="KW-0614">Plasmid</keyword>
<feature type="transmembrane region" description="Helical" evidence="1">
    <location>
        <begin position="37"/>
        <end position="60"/>
    </location>
</feature>
<evidence type="ECO:0000313" key="2">
    <source>
        <dbReference type="EMBL" id="ANE05481.1"/>
    </source>
</evidence>
<protein>
    <submittedName>
        <fullName evidence="2">Uncharacterized protein</fullName>
    </submittedName>
</protein>
<sequence>MFHLSPSDNFTVPLVIAIALALIVLVQLYVAIRRSTLYALSLTAIGLSMAGYAVLMIPPVEEWLTATVGIRAISPLLKDVFLFISLVSVSMVWGKINVPRKVSIPAQTLVFIMPITAYLSWISNRALCAFETTPEFQACAQAQPLGFASQLYTYFLVLTFLIITVIFMWSIIGPHNPEKTAGRILFSALVATILWTATATVGVFEVFYTGELGPDQYLLRTPLGLLASLLWMTTVIYLPAQRIVTAMLFRRWTQPLMEKLSTSKSPSLIFGDGARYTVTDAMDALRFMLHKDGVEIVFCESTDPVSTLVAYLEGRELPTKVGLPAAASTSVQRAWLVMVSRELQKTRKGAHEASSISS</sequence>
<feature type="transmembrane region" description="Helical" evidence="1">
    <location>
        <begin position="151"/>
        <end position="172"/>
    </location>
</feature>
<organism evidence="2 3">
    <name type="scientific">Corynebacterium crudilactis</name>
    <dbReference type="NCBI Taxonomy" id="1652495"/>
    <lineage>
        <taxon>Bacteria</taxon>
        <taxon>Bacillati</taxon>
        <taxon>Actinomycetota</taxon>
        <taxon>Actinomycetes</taxon>
        <taxon>Mycobacteriales</taxon>
        <taxon>Corynebacteriaceae</taxon>
        <taxon>Corynebacterium</taxon>
    </lineage>
</organism>
<dbReference type="EMBL" id="CP015623">
    <property type="protein sequence ID" value="ANE05481.1"/>
    <property type="molecule type" value="Genomic_DNA"/>
</dbReference>
<geneLocation type="plasmid" evidence="2 3">
    <name>pCRULAC1</name>
</geneLocation>
<keyword evidence="1" id="KW-1133">Transmembrane helix</keyword>
<dbReference type="AlphaFoldDB" id="A0A172QXW0"/>
<feature type="transmembrane region" description="Helical" evidence="1">
    <location>
        <begin position="184"/>
        <end position="208"/>
    </location>
</feature>
<reference evidence="2 3" key="1">
    <citation type="submission" date="2016-05" db="EMBL/GenBank/DDBJ databases">
        <title>Complete genome sequence of Corynebacterium crudilactis, a new Corynebacterium species isolated from raw cow's milk.</title>
        <authorList>
            <person name="Christian R."/>
            <person name="Zimmermann J."/>
            <person name="Lipski A."/>
            <person name="Kalinowski J."/>
        </authorList>
    </citation>
    <scope>NUCLEOTIDE SEQUENCE [LARGE SCALE GENOMIC DNA]</scope>
    <source>
        <strain evidence="2 3">JZ16</strain>
        <plasmid evidence="2 3">pCRULAC1</plasmid>
    </source>
</reference>
<evidence type="ECO:0000256" key="1">
    <source>
        <dbReference type="SAM" id="Phobius"/>
    </source>
</evidence>
<feature type="transmembrane region" description="Helical" evidence="1">
    <location>
        <begin position="228"/>
        <end position="249"/>
    </location>
</feature>
<name>A0A172QXW0_9CORY</name>
<evidence type="ECO:0000313" key="3">
    <source>
        <dbReference type="Proteomes" id="UP000076929"/>
    </source>
</evidence>
<dbReference type="KEGG" id="ccjz:ccrud_14160"/>
<accession>A0A172QXW0</accession>
<dbReference type="Proteomes" id="UP000076929">
    <property type="component" value="Plasmid pCRULAC1"/>
</dbReference>
<dbReference type="RefSeq" id="WP_066570203.1">
    <property type="nucleotide sequence ID" value="NZ_CP015623.1"/>
</dbReference>
<keyword evidence="3" id="KW-1185">Reference proteome</keyword>
<feature type="transmembrane region" description="Helical" evidence="1">
    <location>
        <begin position="108"/>
        <end position="127"/>
    </location>
</feature>